<feature type="compositionally biased region" description="Polar residues" evidence="1">
    <location>
        <begin position="137"/>
        <end position="151"/>
    </location>
</feature>
<dbReference type="HOGENOM" id="CLU_1669911_0_0_1"/>
<evidence type="ECO:0000256" key="1">
    <source>
        <dbReference type="SAM" id="MobiDB-lite"/>
    </source>
</evidence>
<name>A0A0C3DX26_OIDMZ</name>
<accession>A0A0C3DX26</accession>
<dbReference type="InParanoid" id="A0A0C3DX26"/>
<dbReference type="AlphaFoldDB" id="A0A0C3DX26"/>
<evidence type="ECO:0000313" key="2">
    <source>
        <dbReference type="EMBL" id="KIN06648.1"/>
    </source>
</evidence>
<reference evidence="2 3" key="1">
    <citation type="submission" date="2014-04" db="EMBL/GenBank/DDBJ databases">
        <authorList>
            <consortium name="DOE Joint Genome Institute"/>
            <person name="Kuo A."/>
            <person name="Martino E."/>
            <person name="Perotto S."/>
            <person name="Kohler A."/>
            <person name="Nagy L.G."/>
            <person name="Floudas D."/>
            <person name="Copeland A."/>
            <person name="Barry K.W."/>
            <person name="Cichocki N."/>
            <person name="Veneault-Fourrey C."/>
            <person name="LaButti K."/>
            <person name="Lindquist E.A."/>
            <person name="Lipzen A."/>
            <person name="Lundell T."/>
            <person name="Morin E."/>
            <person name="Murat C."/>
            <person name="Sun H."/>
            <person name="Tunlid A."/>
            <person name="Henrissat B."/>
            <person name="Grigoriev I.V."/>
            <person name="Hibbett D.S."/>
            <person name="Martin F."/>
            <person name="Nordberg H.P."/>
            <person name="Cantor M.N."/>
            <person name="Hua S.X."/>
        </authorList>
    </citation>
    <scope>NUCLEOTIDE SEQUENCE [LARGE SCALE GENOMIC DNA]</scope>
    <source>
        <strain evidence="2 3">Zn</strain>
    </source>
</reference>
<sequence length="158" mass="18235">MTFQDCECVVTMHHICFKHVDQTRKQVSNAPCPAYKLVKHTAPESGCMTDGDRQKCIHRHGTQYEFKSEVDGMSPNDLWEKVWAAHKDEGLNERQTANQSVAEQEINKQRMAEQEFGDQKMVEQETKDSIMVEQETMDQTMAQPESRNQNMLLKVATE</sequence>
<keyword evidence="3" id="KW-1185">Reference proteome</keyword>
<reference evidence="3" key="2">
    <citation type="submission" date="2015-01" db="EMBL/GenBank/DDBJ databases">
        <title>Evolutionary Origins and Diversification of the Mycorrhizal Mutualists.</title>
        <authorList>
            <consortium name="DOE Joint Genome Institute"/>
            <consortium name="Mycorrhizal Genomics Consortium"/>
            <person name="Kohler A."/>
            <person name="Kuo A."/>
            <person name="Nagy L.G."/>
            <person name="Floudas D."/>
            <person name="Copeland A."/>
            <person name="Barry K.W."/>
            <person name="Cichocki N."/>
            <person name="Veneault-Fourrey C."/>
            <person name="LaButti K."/>
            <person name="Lindquist E.A."/>
            <person name="Lipzen A."/>
            <person name="Lundell T."/>
            <person name="Morin E."/>
            <person name="Murat C."/>
            <person name="Riley R."/>
            <person name="Ohm R."/>
            <person name="Sun H."/>
            <person name="Tunlid A."/>
            <person name="Henrissat B."/>
            <person name="Grigoriev I.V."/>
            <person name="Hibbett D.S."/>
            <person name="Martin F."/>
        </authorList>
    </citation>
    <scope>NUCLEOTIDE SEQUENCE [LARGE SCALE GENOMIC DNA]</scope>
    <source>
        <strain evidence="3">Zn</strain>
    </source>
</reference>
<dbReference type="Proteomes" id="UP000054321">
    <property type="component" value="Unassembled WGS sequence"/>
</dbReference>
<protein>
    <submittedName>
        <fullName evidence="2">Uncharacterized protein</fullName>
    </submittedName>
</protein>
<dbReference type="EMBL" id="KN832871">
    <property type="protein sequence ID" value="KIN06648.1"/>
    <property type="molecule type" value="Genomic_DNA"/>
</dbReference>
<organism evidence="2 3">
    <name type="scientific">Oidiodendron maius (strain Zn)</name>
    <dbReference type="NCBI Taxonomy" id="913774"/>
    <lineage>
        <taxon>Eukaryota</taxon>
        <taxon>Fungi</taxon>
        <taxon>Dikarya</taxon>
        <taxon>Ascomycota</taxon>
        <taxon>Pezizomycotina</taxon>
        <taxon>Leotiomycetes</taxon>
        <taxon>Leotiomycetes incertae sedis</taxon>
        <taxon>Myxotrichaceae</taxon>
        <taxon>Oidiodendron</taxon>
    </lineage>
</organism>
<feature type="region of interest" description="Disordered" evidence="1">
    <location>
        <begin position="137"/>
        <end position="158"/>
    </location>
</feature>
<gene>
    <name evidence="2" type="ORF">OIDMADRAFT_50125</name>
</gene>
<proteinExistence type="predicted"/>
<evidence type="ECO:0000313" key="3">
    <source>
        <dbReference type="Proteomes" id="UP000054321"/>
    </source>
</evidence>
<dbReference type="OrthoDB" id="3564997at2759"/>